<dbReference type="InterPro" id="IPR036361">
    <property type="entry name" value="SAP_dom_sf"/>
</dbReference>
<dbReference type="CDD" id="cd12432">
    <property type="entry name" value="RRM_ACINU"/>
    <property type="match status" value="1"/>
</dbReference>
<evidence type="ECO:0000313" key="4">
    <source>
        <dbReference type="Proteomes" id="UP001595075"/>
    </source>
</evidence>
<evidence type="ECO:0000313" key="3">
    <source>
        <dbReference type="EMBL" id="KAL2065218.1"/>
    </source>
</evidence>
<dbReference type="Gene3D" id="1.10.720.30">
    <property type="entry name" value="SAP domain"/>
    <property type="match status" value="1"/>
</dbReference>
<proteinExistence type="predicted"/>
<protein>
    <recommendedName>
        <fullName evidence="2">SAP domain-containing protein</fullName>
    </recommendedName>
</protein>
<dbReference type="EMBL" id="JAZHXI010000012">
    <property type="protein sequence ID" value="KAL2065218.1"/>
    <property type="molecule type" value="Genomic_DNA"/>
</dbReference>
<dbReference type="InterPro" id="IPR034257">
    <property type="entry name" value="Acinus_RRM"/>
</dbReference>
<feature type="compositionally biased region" description="Polar residues" evidence="1">
    <location>
        <begin position="258"/>
        <end position="270"/>
    </location>
</feature>
<dbReference type="PANTHER" id="PTHR47031">
    <property type="entry name" value="SAP DNA-BINDING DOMAIN-CONTAINING PROTEIN"/>
    <property type="match status" value="1"/>
</dbReference>
<dbReference type="PANTHER" id="PTHR47031:SF3">
    <property type="entry name" value="SAP DOMAIN-CONTAINING PROTEIN"/>
    <property type="match status" value="1"/>
</dbReference>
<feature type="region of interest" description="Disordered" evidence="1">
    <location>
        <begin position="38"/>
        <end position="183"/>
    </location>
</feature>
<reference evidence="3 4" key="1">
    <citation type="journal article" date="2024" name="Commun. Biol.">
        <title>Comparative genomic analysis of thermophilic fungi reveals convergent evolutionary adaptations and gene losses.</title>
        <authorList>
            <person name="Steindorff A.S."/>
            <person name="Aguilar-Pontes M.V."/>
            <person name="Robinson A.J."/>
            <person name="Andreopoulos B."/>
            <person name="LaButti K."/>
            <person name="Kuo A."/>
            <person name="Mondo S."/>
            <person name="Riley R."/>
            <person name="Otillar R."/>
            <person name="Haridas S."/>
            <person name="Lipzen A."/>
            <person name="Grimwood J."/>
            <person name="Schmutz J."/>
            <person name="Clum A."/>
            <person name="Reid I.D."/>
            <person name="Moisan M.C."/>
            <person name="Butler G."/>
            <person name="Nguyen T.T.M."/>
            <person name="Dewar K."/>
            <person name="Conant G."/>
            <person name="Drula E."/>
            <person name="Henrissat B."/>
            <person name="Hansel C."/>
            <person name="Singer S."/>
            <person name="Hutchinson M.I."/>
            <person name="de Vries R.P."/>
            <person name="Natvig D.O."/>
            <person name="Powell A.J."/>
            <person name="Tsang A."/>
            <person name="Grigoriev I.V."/>
        </authorList>
    </citation>
    <scope>NUCLEOTIDE SEQUENCE [LARGE SCALE GENOMIC DNA]</scope>
    <source>
        <strain evidence="3 4">CBS 494.80</strain>
    </source>
</reference>
<feature type="compositionally biased region" description="Polar residues" evidence="1">
    <location>
        <begin position="84"/>
        <end position="127"/>
    </location>
</feature>
<feature type="compositionally biased region" description="Basic and acidic residues" evidence="1">
    <location>
        <begin position="621"/>
        <end position="654"/>
    </location>
</feature>
<accession>A0ABR4C5K6</accession>
<dbReference type="Pfam" id="PF02037">
    <property type="entry name" value="SAP"/>
    <property type="match status" value="1"/>
</dbReference>
<dbReference type="SUPFAM" id="SSF68906">
    <property type="entry name" value="SAP domain"/>
    <property type="match status" value="1"/>
</dbReference>
<name>A0ABR4C5K6_9HELO</name>
<feature type="region of interest" description="Disordered" evidence="1">
    <location>
        <begin position="554"/>
        <end position="654"/>
    </location>
</feature>
<feature type="compositionally biased region" description="Pro residues" evidence="1">
    <location>
        <begin position="68"/>
        <end position="83"/>
    </location>
</feature>
<dbReference type="InterPro" id="IPR003034">
    <property type="entry name" value="SAP_dom"/>
</dbReference>
<feature type="compositionally biased region" description="Gly residues" evidence="1">
    <location>
        <begin position="575"/>
        <end position="593"/>
    </location>
</feature>
<feature type="compositionally biased region" description="Polar residues" evidence="1">
    <location>
        <begin position="445"/>
        <end position="474"/>
    </location>
</feature>
<dbReference type="Proteomes" id="UP001595075">
    <property type="component" value="Unassembled WGS sequence"/>
</dbReference>
<feature type="region of interest" description="Disordered" evidence="1">
    <location>
        <begin position="445"/>
        <end position="481"/>
    </location>
</feature>
<organism evidence="3 4">
    <name type="scientific">Oculimacula yallundae</name>
    <dbReference type="NCBI Taxonomy" id="86028"/>
    <lineage>
        <taxon>Eukaryota</taxon>
        <taxon>Fungi</taxon>
        <taxon>Dikarya</taxon>
        <taxon>Ascomycota</taxon>
        <taxon>Pezizomycotina</taxon>
        <taxon>Leotiomycetes</taxon>
        <taxon>Helotiales</taxon>
        <taxon>Ploettnerulaceae</taxon>
        <taxon>Oculimacula</taxon>
    </lineage>
</organism>
<sequence length="654" mass="70865">MTDFSKLKVPELKAELKRRGLPQTGLKVALVDRLVAAENEEGSESEATVQALDTSSAAATSPDGVSPVLPPPGDDLPEAPPQPDSETVETPTEPANPTQETQDSSVAGTQSSLPPSQPTTTIESSQPPEAKDSHQSALPSVEPSEANEDCQKRKRRSQSPIPSATDTARKRFRPNGDDDAIEDATTHIDGGLVEQHGVDAEEMKAAEAVDIVGAKSNELEVVDTKMNNAEGEGEQELVVESQDQKAEVEANPELQMEGVSSETSTSQPPDTTSKTFSFATPATTSTQVMGAIHEPVEVEPERNISPAIHPATPALYIRDFMRPLNPTQLQAHLAHLAAPPGQDDDPDVIVTFFIDPIRTHAFVSFTKVSAAARVRSALHNRIWPDEKTRKPLWVDFIPVEKVEEWIETEQDNKSGGRGGKKWEVSYNVDEDRHVTATLHEAGSILGSSQPAHAPSIPTSSPHTTQPVRNVNIPTGPSRRQAPVIAPGTERLDVLFKCTTTKPALYWQPVSKERVDRRLDRIDGALSKDAASARAIQGEINRYTFEEGDILVDRGPEIFPGIRPPPGFRGPSGFPSRGGGGGGFQSRGGYGGQSYRGSSQTAMYAGRYDSYKGDSYKGGAFSERDGGRGGGRDRYRDDRRDDHRSSRDYGSSRRY</sequence>
<feature type="domain" description="SAP" evidence="2">
    <location>
        <begin position="4"/>
        <end position="38"/>
    </location>
</feature>
<feature type="region of interest" description="Disordered" evidence="1">
    <location>
        <begin position="231"/>
        <end position="273"/>
    </location>
</feature>
<keyword evidence="4" id="KW-1185">Reference proteome</keyword>
<evidence type="ECO:0000256" key="1">
    <source>
        <dbReference type="SAM" id="MobiDB-lite"/>
    </source>
</evidence>
<comment type="caution">
    <text evidence="3">The sequence shown here is derived from an EMBL/GenBank/DDBJ whole genome shotgun (WGS) entry which is preliminary data.</text>
</comment>
<dbReference type="SMART" id="SM00513">
    <property type="entry name" value="SAP"/>
    <property type="match status" value="1"/>
</dbReference>
<gene>
    <name evidence="3" type="ORF">VTL71DRAFT_2887</name>
</gene>
<evidence type="ECO:0000259" key="2">
    <source>
        <dbReference type="PROSITE" id="PS50800"/>
    </source>
</evidence>
<dbReference type="PROSITE" id="PS50800">
    <property type="entry name" value="SAP"/>
    <property type="match status" value="1"/>
</dbReference>